<dbReference type="Proteomes" id="UP001580391">
    <property type="component" value="Unassembled WGS sequence"/>
</dbReference>
<evidence type="ECO:0000313" key="2">
    <source>
        <dbReference type="Proteomes" id="UP001580391"/>
    </source>
</evidence>
<keyword evidence="2" id="KW-1185">Reference proteome</keyword>
<comment type="caution">
    <text evidence="1">The sequence shown here is derived from an EMBL/GenBank/DDBJ whole genome shotgun (WGS) entry which is preliminary data.</text>
</comment>
<dbReference type="RefSeq" id="WP_375516991.1">
    <property type="nucleotide sequence ID" value="NZ_JBHILI010000005.1"/>
</dbReference>
<gene>
    <name evidence="1" type="ORF">ACE5IX_08625</name>
</gene>
<sequence length="177" mass="20707">MKFNELVKKILHPILDEYGFKLIKDSNYIVQFESAVLRVNVAFDEREKSNFIEIGNPDDIMLPLSDGAIRNVFHMNIQIDNAPSEIFLKNIALFFRQKSGIELLEGRVDGLRKYVFQESKAYTSKLIFEQELEKFSREWNNKKYQNAVEIAENIGVDRLPRGFFLKYKFAKKKSISS</sequence>
<name>A0ABV5BMP5_9LEPT</name>
<protein>
    <submittedName>
        <fullName evidence="1">Uncharacterized protein</fullName>
    </submittedName>
</protein>
<reference evidence="1 2" key="1">
    <citation type="submission" date="2024-09" db="EMBL/GenBank/DDBJ databases">
        <title>Taxonomic and Genotyping Characterization of Leptospira Strains isolated from Multiple Sources in Colombia highlights the importance of intermediate species.</title>
        <authorList>
            <person name="Torres Higuera L."/>
            <person name="Rojas Tapias D."/>
            <person name="Jimenez Velasquez S."/>
            <person name="Renjifo Ibanez C."/>
        </authorList>
    </citation>
    <scope>NUCLEOTIDE SEQUENCE [LARGE SCALE GENOMIC DNA]</scope>
    <source>
        <strain evidence="1 2">Lep080</strain>
    </source>
</reference>
<accession>A0ABV5BMP5</accession>
<dbReference type="EMBL" id="JBHILJ010000004">
    <property type="protein sequence ID" value="MFB5736568.1"/>
    <property type="molecule type" value="Genomic_DNA"/>
</dbReference>
<evidence type="ECO:0000313" key="1">
    <source>
        <dbReference type="EMBL" id="MFB5736568.1"/>
    </source>
</evidence>
<proteinExistence type="predicted"/>
<organism evidence="1 2">
    <name type="scientific">Leptospira wolffii</name>
    <dbReference type="NCBI Taxonomy" id="409998"/>
    <lineage>
        <taxon>Bacteria</taxon>
        <taxon>Pseudomonadati</taxon>
        <taxon>Spirochaetota</taxon>
        <taxon>Spirochaetia</taxon>
        <taxon>Leptospirales</taxon>
        <taxon>Leptospiraceae</taxon>
        <taxon>Leptospira</taxon>
    </lineage>
</organism>